<dbReference type="SUPFAM" id="SSF48452">
    <property type="entry name" value="TPR-like"/>
    <property type="match status" value="1"/>
</dbReference>
<dbReference type="AlphaFoldDB" id="A0A5J4S7N9"/>
<dbReference type="Gene3D" id="1.25.40.10">
    <property type="entry name" value="Tetratricopeptide repeat domain"/>
    <property type="match status" value="3"/>
</dbReference>
<keyword evidence="1" id="KW-0812">Transmembrane</keyword>
<reference evidence="2" key="1">
    <citation type="submission" date="2019-03" db="EMBL/GenBank/DDBJ databases">
        <title>Single cell metagenomics reveals metabolic interactions within the superorganism composed of flagellate Streblomastix strix and complex community of Bacteroidetes bacteria on its surface.</title>
        <authorList>
            <person name="Treitli S.C."/>
            <person name="Kolisko M."/>
            <person name="Husnik F."/>
            <person name="Keeling P."/>
            <person name="Hampl V."/>
        </authorList>
    </citation>
    <scope>NUCLEOTIDE SEQUENCE</scope>
    <source>
        <strain evidence="2">STM</strain>
    </source>
</reference>
<protein>
    <submittedName>
        <fullName evidence="2">Uncharacterized protein</fullName>
    </submittedName>
</protein>
<gene>
    <name evidence="2" type="ORF">EZS27_010129</name>
</gene>
<dbReference type="InterPro" id="IPR019734">
    <property type="entry name" value="TPR_rpt"/>
</dbReference>
<organism evidence="2">
    <name type="scientific">termite gut metagenome</name>
    <dbReference type="NCBI Taxonomy" id="433724"/>
    <lineage>
        <taxon>unclassified sequences</taxon>
        <taxon>metagenomes</taxon>
        <taxon>organismal metagenomes</taxon>
    </lineage>
</organism>
<feature type="transmembrane region" description="Helical" evidence="1">
    <location>
        <begin position="285"/>
        <end position="301"/>
    </location>
</feature>
<keyword evidence="1" id="KW-0472">Membrane</keyword>
<accession>A0A5J4S7N9</accession>
<dbReference type="InterPro" id="IPR011990">
    <property type="entry name" value="TPR-like_helical_dom_sf"/>
</dbReference>
<keyword evidence="1" id="KW-1133">Transmembrane helix</keyword>
<dbReference type="EMBL" id="SNRY01000345">
    <property type="protein sequence ID" value="KAA6342097.1"/>
    <property type="molecule type" value="Genomic_DNA"/>
</dbReference>
<proteinExistence type="predicted"/>
<comment type="caution">
    <text evidence="2">The sequence shown here is derived from an EMBL/GenBank/DDBJ whole genome shotgun (WGS) entry which is preliminary data.</text>
</comment>
<dbReference type="PANTHER" id="PTHR45005">
    <property type="match status" value="1"/>
</dbReference>
<dbReference type="InterPro" id="IPR053277">
    <property type="entry name" value="Endomembrane_traffic_mod"/>
</dbReference>
<feature type="transmembrane region" description="Helical" evidence="1">
    <location>
        <begin position="351"/>
        <end position="376"/>
    </location>
</feature>
<evidence type="ECO:0000313" key="2">
    <source>
        <dbReference type="EMBL" id="KAA6342097.1"/>
    </source>
</evidence>
<dbReference type="PANTHER" id="PTHR45005:SF2">
    <property type="entry name" value="PROTEIN HLB1"/>
    <property type="match status" value="1"/>
</dbReference>
<evidence type="ECO:0000256" key="1">
    <source>
        <dbReference type="SAM" id="Phobius"/>
    </source>
</evidence>
<dbReference type="SMART" id="SM00028">
    <property type="entry name" value="TPR"/>
    <property type="match status" value="3"/>
</dbReference>
<sequence>MKTKPNTRNPRTENQQAQRAQLTNLVTTYQILSSFIRGAYPSKLKNLSDYNMFIKENLSSRVKVYLNKAEAFQKACIVAPYNISEGRLQGIETVAQGDVLRTSLRVPRSFRINDDTTVEDVSMAMLRANPQMQEGDQISILHLIQHVPEKGVPHVTWKQYDFTLDIVSYGAIHSEFYSDVPKSLFRVNDGCIETEAGIEMGGVAYVLSREVGRKVQISTQSIVLTPDNSIYKEYSSEEKKKEAARSYAVIAKKKTVTPKKAIIQKNEYLHGFISRNKKILSMKKILIALVLIFGITIAAQNNTTGQEKPSIQEVVDLKLQMQELKISEMQKSIEDKIGMQDKYVESINSRFGFWLGLFGGLMTFLSIGSGFLVYYLNKRTHEVEKDMKEKLAEIIEIKKAAEKELNLMIIEGKEKLNSMVVLEEKTNSVYNKLINNPQIEKQSKEQKEELSSYIEEIKRKKPESEYTAKDWFLLGYDAQMKEKHDDACFYYNKANEIDSNNASIYNNWGNALLDLAKLKSTPDLYEESIIKYKKAIESKPDLAEAYNNWGHALSALAILNSDEALYKESFEKYSKANELNPNDASIYTNWGIALYALAVLNSDEVLYKESFEKYSMSPIIICFGKIRLTFNSFFVLNNTFFIEVGSGFQFGKI</sequence>
<name>A0A5J4S7N9_9ZZZZ</name>